<evidence type="ECO:0000256" key="5">
    <source>
        <dbReference type="ARBA" id="ARBA00023295"/>
    </source>
</evidence>
<evidence type="ECO:0000256" key="4">
    <source>
        <dbReference type="ARBA" id="ARBA00023277"/>
    </source>
</evidence>
<evidence type="ECO:0000259" key="10">
    <source>
        <dbReference type="PROSITE" id="PS51910"/>
    </source>
</evidence>
<gene>
    <name evidence="11" type="ORF">BD324DRAFT_614126</name>
</gene>
<evidence type="ECO:0000256" key="6">
    <source>
        <dbReference type="ARBA" id="ARBA00023326"/>
    </source>
</evidence>
<comment type="catalytic activity">
    <reaction evidence="1">
        <text>Random endo-hydrolysis of N-acetyl-beta-D-glucosaminide (1-&gt;4)-beta-linkages in chitin and chitodextrins.</text>
        <dbReference type="EC" id="3.2.1.14"/>
    </reaction>
</comment>
<dbReference type="GO" id="GO:0008843">
    <property type="term" value="F:endochitinase activity"/>
    <property type="evidence" value="ECO:0007669"/>
    <property type="project" value="UniProtKB-EC"/>
</dbReference>
<keyword evidence="5 7" id="KW-0326">Glycosidase</keyword>
<protein>
    <submittedName>
        <fullName evidence="11">Glycoside hydrolase superfamily</fullName>
    </submittedName>
</protein>
<comment type="similarity">
    <text evidence="8">Belongs to the glycosyl hydrolase 18 family.</text>
</comment>
<dbReference type="EMBL" id="NBSH01000002">
    <property type="protein sequence ID" value="ORX39550.1"/>
    <property type="molecule type" value="Genomic_DNA"/>
</dbReference>
<name>A0A1Y1UNB3_9TREE</name>
<dbReference type="GeneID" id="33556370"/>
<keyword evidence="4" id="KW-0119">Carbohydrate metabolism</keyword>
<dbReference type="PROSITE" id="PS01095">
    <property type="entry name" value="GH18_1"/>
    <property type="match status" value="1"/>
</dbReference>
<proteinExistence type="inferred from homology"/>
<dbReference type="PROSITE" id="PS51910">
    <property type="entry name" value="GH18_2"/>
    <property type="match status" value="1"/>
</dbReference>
<organism evidence="11 12">
    <name type="scientific">Kockovaella imperatae</name>
    <dbReference type="NCBI Taxonomy" id="4999"/>
    <lineage>
        <taxon>Eukaryota</taxon>
        <taxon>Fungi</taxon>
        <taxon>Dikarya</taxon>
        <taxon>Basidiomycota</taxon>
        <taxon>Agaricomycotina</taxon>
        <taxon>Tremellomycetes</taxon>
        <taxon>Tremellales</taxon>
        <taxon>Cuniculitremaceae</taxon>
        <taxon>Kockovaella</taxon>
    </lineage>
</organism>
<dbReference type="Gene3D" id="3.20.20.80">
    <property type="entry name" value="Glycosidases"/>
    <property type="match status" value="1"/>
</dbReference>
<evidence type="ECO:0000256" key="1">
    <source>
        <dbReference type="ARBA" id="ARBA00000822"/>
    </source>
</evidence>
<keyword evidence="2 7" id="KW-0378">Hydrolase</keyword>
<dbReference type="STRING" id="4999.A0A1Y1UNB3"/>
<evidence type="ECO:0000256" key="8">
    <source>
        <dbReference type="RuleBase" id="RU004453"/>
    </source>
</evidence>
<dbReference type="AlphaFoldDB" id="A0A1Y1UNB3"/>
<accession>A0A1Y1UNB3</accession>
<feature type="chain" id="PRO_5012463241" evidence="9">
    <location>
        <begin position="18"/>
        <end position="323"/>
    </location>
</feature>
<dbReference type="Proteomes" id="UP000193218">
    <property type="component" value="Unassembled WGS sequence"/>
</dbReference>
<keyword evidence="12" id="KW-1185">Reference proteome</keyword>
<keyword evidence="6" id="KW-0624">Polysaccharide degradation</keyword>
<feature type="signal peptide" evidence="9">
    <location>
        <begin position="1"/>
        <end position="17"/>
    </location>
</feature>
<evidence type="ECO:0000256" key="3">
    <source>
        <dbReference type="ARBA" id="ARBA00023024"/>
    </source>
</evidence>
<dbReference type="RefSeq" id="XP_021873335.1">
    <property type="nucleotide sequence ID" value="XM_022014562.1"/>
</dbReference>
<evidence type="ECO:0000313" key="11">
    <source>
        <dbReference type="EMBL" id="ORX39550.1"/>
    </source>
</evidence>
<dbReference type="InParanoid" id="A0A1Y1UNB3"/>
<dbReference type="InterPro" id="IPR001223">
    <property type="entry name" value="Glyco_hydro18_cat"/>
</dbReference>
<dbReference type="InterPro" id="IPR017853">
    <property type="entry name" value="GH"/>
</dbReference>
<evidence type="ECO:0000256" key="2">
    <source>
        <dbReference type="ARBA" id="ARBA00022801"/>
    </source>
</evidence>
<reference evidence="11 12" key="1">
    <citation type="submission" date="2017-03" db="EMBL/GenBank/DDBJ databases">
        <title>Widespread Adenine N6-methylation of Active Genes in Fungi.</title>
        <authorList>
            <consortium name="DOE Joint Genome Institute"/>
            <person name="Mondo S.J."/>
            <person name="Dannebaum R.O."/>
            <person name="Kuo R.C."/>
            <person name="Louie K.B."/>
            <person name="Bewick A.J."/>
            <person name="Labutti K."/>
            <person name="Haridas S."/>
            <person name="Kuo A."/>
            <person name="Salamov A."/>
            <person name="Ahrendt S.R."/>
            <person name="Lau R."/>
            <person name="Bowen B.P."/>
            <person name="Lipzen A."/>
            <person name="Sullivan W."/>
            <person name="Andreopoulos W.B."/>
            <person name="Clum A."/>
            <person name="Lindquist E."/>
            <person name="Daum C."/>
            <person name="Northen T.R."/>
            <person name="Ramamoorthy G."/>
            <person name="Schmitz R.J."/>
            <person name="Gryganskyi A."/>
            <person name="Culley D."/>
            <person name="Magnuson J."/>
            <person name="James T.Y."/>
            <person name="O'Malley M.A."/>
            <person name="Stajich J.E."/>
            <person name="Spatafora J.W."/>
            <person name="Visel A."/>
            <person name="Grigoriev I.V."/>
        </authorList>
    </citation>
    <scope>NUCLEOTIDE SEQUENCE [LARGE SCALE GENOMIC DNA]</scope>
    <source>
        <strain evidence="11 12">NRRL Y-17943</strain>
    </source>
</reference>
<dbReference type="Pfam" id="PF00704">
    <property type="entry name" value="Glyco_hydro_18"/>
    <property type="match status" value="1"/>
</dbReference>
<dbReference type="InterPro" id="IPR001579">
    <property type="entry name" value="Glyco_hydro_18_chit_AS"/>
</dbReference>
<evidence type="ECO:0000313" key="12">
    <source>
        <dbReference type="Proteomes" id="UP000193218"/>
    </source>
</evidence>
<comment type="caution">
    <text evidence="11">The sequence shown here is derived from an EMBL/GenBank/DDBJ whole genome shotgun (WGS) entry which is preliminary data.</text>
</comment>
<keyword evidence="9" id="KW-0732">Signal</keyword>
<evidence type="ECO:0000256" key="9">
    <source>
        <dbReference type="SAM" id="SignalP"/>
    </source>
</evidence>
<dbReference type="SUPFAM" id="SSF51445">
    <property type="entry name" value="(Trans)glycosidases"/>
    <property type="match status" value="1"/>
</dbReference>
<dbReference type="GO" id="GO:0006032">
    <property type="term" value="P:chitin catabolic process"/>
    <property type="evidence" value="ECO:0007669"/>
    <property type="project" value="UniProtKB-KW"/>
</dbReference>
<evidence type="ECO:0000256" key="7">
    <source>
        <dbReference type="RuleBase" id="RU000489"/>
    </source>
</evidence>
<dbReference type="GO" id="GO:0000272">
    <property type="term" value="P:polysaccharide catabolic process"/>
    <property type="evidence" value="ECO:0007669"/>
    <property type="project" value="UniProtKB-KW"/>
</dbReference>
<sequence>MLHHLLTLLTCLSTTIALPAKHLPVRQSTDSFRDIAYYAYFQDANHQPYNILPIIENPSHITHLNLFSVDLRTSGPNLTIGGVAPTDSSFLGDLWGEVKQVQQAGVKVLASIGAYQAECWILLQDDFNTWYPILLDFLQRYELDGVDLDIEPNAQGQTPNGIAAPLQLIQALRNDMAADFIISMAPVAADLTANPPEYSGFDYKQLDNAAVGPDGQHQIDFFNGQFYNGWGDCSDASTYDSIILNGYSPDRVIFGVLADSEDGNGFCSISTLTTTIKTIRTTYPTMGGADGYELVRAGQDDDLQNWQWFQGIYNASTTALLAL</sequence>
<feature type="domain" description="GH18" evidence="10">
    <location>
        <begin position="32"/>
        <end position="323"/>
    </location>
</feature>
<keyword evidence="3" id="KW-0146">Chitin degradation</keyword>
<dbReference type="OrthoDB" id="3012298at2759"/>